<reference evidence="3" key="1">
    <citation type="journal article" date="2019" name="Int. J. Syst. Evol. Microbiol.">
        <title>The Global Catalogue of Microorganisms (GCM) 10K type strain sequencing project: providing services to taxonomists for standard genome sequencing and annotation.</title>
        <authorList>
            <consortium name="The Broad Institute Genomics Platform"/>
            <consortium name="The Broad Institute Genome Sequencing Center for Infectious Disease"/>
            <person name="Wu L."/>
            <person name="Ma J."/>
        </authorList>
    </citation>
    <scope>NUCLEOTIDE SEQUENCE [LARGE SCALE GENOMIC DNA]</scope>
    <source>
        <strain evidence="3">KCTC 12861</strain>
    </source>
</reference>
<gene>
    <name evidence="2" type="ORF">GCM10007094_08710</name>
</gene>
<accession>A0ABQ3E459</accession>
<organism evidence="2 3">
    <name type="scientific">Pseudovibrio japonicus</name>
    <dbReference type="NCBI Taxonomy" id="366534"/>
    <lineage>
        <taxon>Bacteria</taxon>
        <taxon>Pseudomonadati</taxon>
        <taxon>Pseudomonadota</taxon>
        <taxon>Alphaproteobacteria</taxon>
        <taxon>Hyphomicrobiales</taxon>
        <taxon>Stappiaceae</taxon>
        <taxon>Pseudovibrio</taxon>
    </lineage>
</organism>
<feature type="compositionally biased region" description="Low complexity" evidence="1">
    <location>
        <begin position="226"/>
        <end position="242"/>
    </location>
</feature>
<dbReference type="RefSeq" id="WP_209008810.1">
    <property type="nucleotide sequence ID" value="NZ_BMXE01000001.1"/>
</dbReference>
<evidence type="ECO:0000313" key="3">
    <source>
        <dbReference type="Proteomes" id="UP000637980"/>
    </source>
</evidence>
<protein>
    <submittedName>
        <fullName evidence="2">Uncharacterized protein</fullName>
    </submittedName>
</protein>
<dbReference type="EMBL" id="BMXE01000001">
    <property type="protein sequence ID" value="GHB22756.1"/>
    <property type="molecule type" value="Genomic_DNA"/>
</dbReference>
<comment type="caution">
    <text evidence="2">The sequence shown here is derived from an EMBL/GenBank/DDBJ whole genome shotgun (WGS) entry which is preliminary data.</text>
</comment>
<feature type="compositionally biased region" description="Polar residues" evidence="1">
    <location>
        <begin position="203"/>
        <end position="213"/>
    </location>
</feature>
<dbReference type="Proteomes" id="UP000637980">
    <property type="component" value="Unassembled WGS sequence"/>
</dbReference>
<evidence type="ECO:0000313" key="2">
    <source>
        <dbReference type="EMBL" id="GHB22756.1"/>
    </source>
</evidence>
<proteinExistence type="predicted"/>
<name>A0ABQ3E459_9HYPH</name>
<evidence type="ECO:0000256" key="1">
    <source>
        <dbReference type="SAM" id="MobiDB-lite"/>
    </source>
</evidence>
<feature type="region of interest" description="Disordered" evidence="1">
    <location>
        <begin position="201"/>
        <end position="249"/>
    </location>
</feature>
<sequence>MFQQSNSNMFSLMETLSQNYAKAYRDYCEATHGFMPFMQKSGSSARKSQEDGADDMAFPYMNWADPSIWKQMPGMPQQAMFSQFMNAFPNDPNMNTAMQRHFSRKNMMNMESWMELMPVLMLLAQGNMLKNYLVGPQRTMLDAFLEGFAKGSPELHRDTEEARNPILDAQEAFWSQMMAASNPMMSATNPMLDFWTNAMKETGTPSAATNGNSDKSRVQRNRSQKSEQAAAAKRASQRSTQSTKSEPHMPTLTEGLAAMQQAQGEAWQQYCNVFWPTLSHR</sequence>
<keyword evidence="3" id="KW-1185">Reference proteome</keyword>